<dbReference type="Proteomes" id="UP000655225">
    <property type="component" value="Unassembled WGS sequence"/>
</dbReference>
<evidence type="ECO:0000256" key="5">
    <source>
        <dbReference type="ARBA" id="ARBA00023242"/>
    </source>
</evidence>
<evidence type="ECO:0000259" key="7">
    <source>
        <dbReference type="PROSITE" id="PS51294"/>
    </source>
</evidence>
<dbReference type="Pfam" id="PF00249">
    <property type="entry name" value="Myb_DNA-binding"/>
    <property type="match status" value="1"/>
</dbReference>
<feature type="compositionally biased region" description="Low complexity" evidence="6">
    <location>
        <begin position="301"/>
        <end position="318"/>
    </location>
</feature>
<reference evidence="8 10" key="1">
    <citation type="submission" date="2020-04" db="EMBL/GenBank/DDBJ databases">
        <title>Plant Genome Project.</title>
        <authorList>
            <person name="Zhang R.-G."/>
        </authorList>
    </citation>
    <scope>NUCLEOTIDE SEQUENCE [LARGE SCALE GENOMIC DNA]</scope>
    <source>
        <strain evidence="8">YNK0</strain>
        <tissue evidence="8">Leaf</tissue>
    </source>
</reference>
<dbReference type="PANTHER" id="PTHR31003:SF16">
    <property type="entry name" value="TRANSCRIPTION FACTOR HHO2"/>
    <property type="match status" value="1"/>
</dbReference>
<feature type="region of interest" description="Disordered" evidence="6">
    <location>
        <begin position="301"/>
        <end position="361"/>
    </location>
</feature>
<comment type="caution">
    <text evidence="8">The sequence shown here is derived from an EMBL/GenBank/DDBJ whole genome shotgun (WGS) entry which is preliminary data.</text>
</comment>
<dbReference type="OMA" id="YGRSECE"/>
<feature type="compositionally biased region" description="Low complexity" evidence="6">
    <location>
        <begin position="343"/>
        <end position="361"/>
    </location>
</feature>
<dbReference type="GO" id="GO:0003677">
    <property type="term" value="F:DNA binding"/>
    <property type="evidence" value="ECO:0007669"/>
    <property type="project" value="UniProtKB-KW"/>
</dbReference>
<sequence>MDYSEKMREYVEALEEERRKIQVFHRELPLCVELVNQAINSCRQQITARTTEFFPGRSEFSEQISSEGHVFEEFIPLKRTSSSEDDEQSFKPQNNKDMDNDRTEKKADWLRSAQLWNQDPVPLLKEDLPRKIPVTEMKKNGGAFHPLNRGKCSSTKETTSVSSAETVKGGGGRREEKERQSHRKARRCWSPDLHRRFLHALQQLGGSHAGTPKQIRELMKVDDLTNDEVKSHLQKYRIHTSRHSPAIHNNGYPQPPKVVMVGGVWLPPPEYAAVAASAGEATRVTAAKEIFTPVASSLSPLSTSLSQQHQNQKQSQKSPMGPLHSGERESRAEQILGYDDTHSNSQTTSSSTNTTTASPVF</sequence>
<keyword evidence="5" id="KW-0539">Nucleus</keyword>
<dbReference type="InterPro" id="IPR006447">
    <property type="entry name" value="Myb_dom_plants"/>
</dbReference>
<evidence type="ECO:0000256" key="6">
    <source>
        <dbReference type="SAM" id="MobiDB-lite"/>
    </source>
</evidence>
<feature type="domain" description="HTH myb-type" evidence="7">
    <location>
        <begin position="181"/>
        <end position="241"/>
    </location>
</feature>
<dbReference type="EMBL" id="JABCRI010000422">
    <property type="protein sequence ID" value="KAF8369895.1"/>
    <property type="molecule type" value="Genomic_DNA"/>
</dbReference>
<dbReference type="EMBL" id="JABCRI010000018">
    <property type="protein sequence ID" value="KAF8389792.1"/>
    <property type="molecule type" value="Genomic_DNA"/>
</dbReference>
<keyword evidence="3" id="KW-0238">DNA-binding</keyword>
<dbReference type="GO" id="GO:0003700">
    <property type="term" value="F:DNA-binding transcription factor activity"/>
    <property type="evidence" value="ECO:0007669"/>
    <property type="project" value="InterPro"/>
</dbReference>
<dbReference type="InterPro" id="IPR001005">
    <property type="entry name" value="SANT/Myb"/>
</dbReference>
<dbReference type="InterPro" id="IPR017930">
    <property type="entry name" value="Myb_dom"/>
</dbReference>
<evidence type="ECO:0000313" key="9">
    <source>
        <dbReference type="EMBL" id="KAF8389792.1"/>
    </source>
</evidence>
<dbReference type="InterPro" id="IPR058673">
    <property type="entry name" value="HHO5-like_N"/>
</dbReference>
<dbReference type="Pfam" id="PF26575">
    <property type="entry name" value="HHO5_N"/>
    <property type="match status" value="1"/>
</dbReference>
<dbReference type="SUPFAM" id="SSF46689">
    <property type="entry name" value="Homeodomain-like"/>
    <property type="match status" value="1"/>
</dbReference>
<keyword evidence="2" id="KW-0805">Transcription regulation</keyword>
<dbReference type="OrthoDB" id="1908613at2759"/>
<accession>A0A834Y636</accession>
<dbReference type="InterPro" id="IPR009057">
    <property type="entry name" value="Homeodomain-like_sf"/>
</dbReference>
<comment type="subcellular location">
    <subcellularLocation>
        <location evidence="1">Nucleus</location>
    </subcellularLocation>
</comment>
<evidence type="ECO:0000256" key="3">
    <source>
        <dbReference type="ARBA" id="ARBA00023125"/>
    </source>
</evidence>
<dbReference type="FunFam" id="1.10.10.60:FF:000002">
    <property type="entry name" value="Myb family transcription factor"/>
    <property type="match status" value="1"/>
</dbReference>
<protein>
    <recommendedName>
        <fullName evidence="7">HTH myb-type domain-containing protein</fullName>
    </recommendedName>
</protein>
<feature type="compositionally biased region" description="Basic and acidic residues" evidence="6">
    <location>
        <begin position="94"/>
        <end position="104"/>
    </location>
</feature>
<gene>
    <name evidence="9" type="ORF">HHK36_024311</name>
    <name evidence="8" type="ORF">HHK36_032073</name>
</gene>
<dbReference type="PROSITE" id="PS51294">
    <property type="entry name" value="HTH_MYB"/>
    <property type="match status" value="1"/>
</dbReference>
<organism evidence="8 10">
    <name type="scientific">Tetracentron sinense</name>
    <name type="common">Spur-leaf</name>
    <dbReference type="NCBI Taxonomy" id="13715"/>
    <lineage>
        <taxon>Eukaryota</taxon>
        <taxon>Viridiplantae</taxon>
        <taxon>Streptophyta</taxon>
        <taxon>Embryophyta</taxon>
        <taxon>Tracheophyta</taxon>
        <taxon>Spermatophyta</taxon>
        <taxon>Magnoliopsida</taxon>
        <taxon>Trochodendrales</taxon>
        <taxon>Trochodendraceae</taxon>
        <taxon>Tetracentron</taxon>
    </lineage>
</organism>
<dbReference type="GO" id="GO:0005634">
    <property type="term" value="C:nucleus"/>
    <property type="evidence" value="ECO:0007669"/>
    <property type="project" value="UniProtKB-SubCell"/>
</dbReference>
<name>A0A834Y636_TETSI</name>
<dbReference type="PANTHER" id="PTHR31003">
    <property type="entry name" value="MYB FAMILY TRANSCRIPTION FACTOR"/>
    <property type="match status" value="1"/>
</dbReference>
<evidence type="ECO:0000313" key="8">
    <source>
        <dbReference type="EMBL" id="KAF8369895.1"/>
    </source>
</evidence>
<dbReference type="InterPro" id="IPR044787">
    <property type="entry name" value="HHO5-like"/>
</dbReference>
<feature type="compositionally biased region" description="Polar residues" evidence="6">
    <location>
        <begin position="151"/>
        <end position="165"/>
    </location>
</feature>
<keyword evidence="4" id="KW-0804">Transcription</keyword>
<dbReference type="AlphaFoldDB" id="A0A834Y636"/>
<evidence type="ECO:0000256" key="1">
    <source>
        <dbReference type="ARBA" id="ARBA00004123"/>
    </source>
</evidence>
<keyword evidence="10" id="KW-1185">Reference proteome</keyword>
<feature type="region of interest" description="Disordered" evidence="6">
    <location>
        <begin position="78"/>
        <end position="104"/>
    </location>
</feature>
<dbReference type="NCBIfam" id="TIGR01557">
    <property type="entry name" value="myb_SHAQKYF"/>
    <property type="match status" value="1"/>
</dbReference>
<dbReference type="Gene3D" id="1.10.10.60">
    <property type="entry name" value="Homeodomain-like"/>
    <property type="match status" value="1"/>
</dbReference>
<evidence type="ECO:0000313" key="10">
    <source>
        <dbReference type="Proteomes" id="UP000655225"/>
    </source>
</evidence>
<proteinExistence type="predicted"/>
<evidence type="ECO:0000256" key="2">
    <source>
        <dbReference type="ARBA" id="ARBA00023015"/>
    </source>
</evidence>
<evidence type="ECO:0000256" key="4">
    <source>
        <dbReference type="ARBA" id="ARBA00023163"/>
    </source>
</evidence>
<feature type="region of interest" description="Disordered" evidence="6">
    <location>
        <begin position="139"/>
        <end position="186"/>
    </location>
</feature>